<sequence length="47" mass="5408">MTCVYGLLAPLFFCFSEQLVEMDFVCFNSSSFVLRPQILGLQKKEDL</sequence>
<proteinExistence type="predicted"/>
<dbReference type="EMBL" id="GBRH01265231">
    <property type="protein sequence ID" value="JAD32664.1"/>
    <property type="molecule type" value="Transcribed_RNA"/>
</dbReference>
<evidence type="ECO:0000313" key="1">
    <source>
        <dbReference type="EMBL" id="JAD32664.1"/>
    </source>
</evidence>
<accession>A0A0A8YZV0</accession>
<name>A0A0A8YZV0_ARUDO</name>
<organism evidence="1">
    <name type="scientific">Arundo donax</name>
    <name type="common">Giant reed</name>
    <name type="synonym">Donax arundinaceus</name>
    <dbReference type="NCBI Taxonomy" id="35708"/>
    <lineage>
        <taxon>Eukaryota</taxon>
        <taxon>Viridiplantae</taxon>
        <taxon>Streptophyta</taxon>
        <taxon>Embryophyta</taxon>
        <taxon>Tracheophyta</taxon>
        <taxon>Spermatophyta</taxon>
        <taxon>Magnoliopsida</taxon>
        <taxon>Liliopsida</taxon>
        <taxon>Poales</taxon>
        <taxon>Poaceae</taxon>
        <taxon>PACMAD clade</taxon>
        <taxon>Arundinoideae</taxon>
        <taxon>Arundineae</taxon>
        <taxon>Arundo</taxon>
    </lineage>
</organism>
<protein>
    <submittedName>
        <fullName evidence="1">Uncharacterized protein</fullName>
    </submittedName>
</protein>
<dbReference type="AlphaFoldDB" id="A0A0A8YZV0"/>
<reference evidence="1" key="1">
    <citation type="submission" date="2014-09" db="EMBL/GenBank/DDBJ databases">
        <authorList>
            <person name="Magalhaes I.L.F."/>
            <person name="Oliveira U."/>
            <person name="Santos F.R."/>
            <person name="Vidigal T.H.D.A."/>
            <person name="Brescovit A.D."/>
            <person name="Santos A.J."/>
        </authorList>
    </citation>
    <scope>NUCLEOTIDE SEQUENCE</scope>
    <source>
        <tissue evidence="1">Shoot tissue taken approximately 20 cm above the soil surface</tissue>
    </source>
</reference>
<reference evidence="1" key="2">
    <citation type="journal article" date="2015" name="Data Brief">
        <title>Shoot transcriptome of the giant reed, Arundo donax.</title>
        <authorList>
            <person name="Barrero R.A."/>
            <person name="Guerrero F.D."/>
            <person name="Moolhuijzen P."/>
            <person name="Goolsby J.A."/>
            <person name="Tidwell J."/>
            <person name="Bellgard S.E."/>
            <person name="Bellgard M.I."/>
        </authorList>
    </citation>
    <scope>NUCLEOTIDE SEQUENCE</scope>
    <source>
        <tissue evidence="1">Shoot tissue taken approximately 20 cm above the soil surface</tissue>
    </source>
</reference>